<dbReference type="EMBL" id="JALBCA010000064">
    <property type="protein sequence ID" value="KAI2385019.1"/>
    <property type="molecule type" value="Genomic_DNA"/>
</dbReference>
<gene>
    <name evidence="1" type="primary">UBP1</name>
    <name evidence="1" type="ORF">LOY88_004325</name>
</gene>
<keyword evidence="1" id="KW-0378">Hydrolase</keyword>
<evidence type="ECO:0000313" key="1">
    <source>
        <dbReference type="EMBL" id="KAI2385019.1"/>
    </source>
</evidence>
<sequence>MSAQYKQSLSYTPSKFEDQDYPDTTVTQCAPYASSIAYAFAAVIFAYHFLLYLRILPPFAFSRLVWKLIVMLSPTSLVVALDKNPSAKSKLNDIQLLRGPAREAAKEEAIRRVLNLGNTSFFSPTVNGGATDLVYSRPKVLTPQGLGNINNSCYQNSVIQGFASLRRLKLFLEYNLQEYGTQKMSTHLSLAEMIIQLNQLSCRGGMLWLPKELKSMCSWQQQDAQEYYSKVMEQIDREACQASKLRLIGHGLKLESQPSEKPSVLPQAHSRDVSSKNVSSEVTSLHHSPLEGLTAQRVGCMTCGYCEGLSLIPFTCLTVPLAQRPEYDLRDCLDDYTALEPIEGVECAKCTLLRTRDALIEFVEKLESQDSELDFDQKTQKQVFHTLTKSRLEIVQQALRDEDFSESTLSEKCRINSKARVSTTKSRQSVIARAPESLVIHINRSVFDEFTGVLRKNYARVIFPDILDIDEWCLGSKENDLSSDPTAESWETDPTKPMLSSPDAKFRSSNRKYELRAAITHYGRHDDGHYVCYKKMSIPIANTDLIENCAKHVDGKEQWFEMNDADVYPVSKDSVMSQGGVFMLFYELIETSSSTLVSGVGDSLENISSHTLVNASDSHPDSVNITVP</sequence>
<proteinExistence type="predicted"/>
<protein>
    <submittedName>
        <fullName evidence="1">Ubiquitin-specific protease ubp1</fullName>
        <ecNumber evidence="1">3.4.19.12</ecNumber>
    </submittedName>
</protein>
<organism evidence="1">
    <name type="scientific">Ophidiomyces ophidiicola</name>
    <dbReference type="NCBI Taxonomy" id="1387563"/>
    <lineage>
        <taxon>Eukaryota</taxon>
        <taxon>Fungi</taxon>
        <taxon>Dikarya</taxon>
        <taxon>Ascomycota</taxon>
        <taxon>Pezizomycotina</taxon>
        <taxon>Eurotiomycetes</taxon>
        <taxon>Eurotiomycetidae</taxon>
        <taxon>Onygenales</taxon>
        <taxon>Onygenaceae</taxon>
        <taxon>Ophidiomyces</taxon>
    </lineage>
</organism>
<keyword evidence="1" id="KW-0645">Protease</keyword>
<accession>A0ACB8UVV5</accession>
<name>A0ACB8UVV5_9EURO</name>
<dbReference type="EC" id="3.4.19.12" evidence="1"/>
<reference evidence="1" key="1">
    <citation type="journal article" date="2022" name="bioRxiv">
        <title>Population genetic analysis of Ophidiomyces ophidiicola, the causative agent of snake fungal disease, indicates recent introductions to the USA.</title>
        <authorList>
            <person name="Ladner J.T."/>
            <person name="Palmer J.M."/>
            <person name="Ettinger C.L."/>
            <person name="Stajich J.E."/>
            <person name="Farrell T.M."/>
            <person name="Glorioso B.M."/>
            <person name="Lawson B."/>
            <person name="Price S.J."/>
            <person name="Stengle A.G."/>
            <person name="Grear D.A."/>
            <person name="Lorch J.M."/>
        </authorList>
    </citation>
    <scope>NUCLEOTIDE SEQUENCE</scope>
    <source>
        <strain evidence="1">NWHC 24266-5</strain>
    </source>
</reference>
<comment type="caution">
    <text evidence="1">The sequence shown here is derived from an EMBL/GenBank/DDBJ whole genome shotgun (WGS) entry which is preliminary data.</text>
</comment>